<evidence type="ECO:0000256" key="2">
    <source>
        <dbReference type="SAM" id="MobiDB-lite"/>
    </source>
</evidence>
<evidence type="ECO:0000313" key="5">
    <source>
        <dbReference type="Proteomes" id="UP000322139"/>
    </source>
</evidence>
<dbReference type="NCBIfam" id="TIGR01446">
    <property type="entry name" value="DnaD_dom"/>
    <property type="match status" value="1"/>
</dbReference>
<dbReference type="InterPro" id="IPR006343">
    <property type="entry name" value="DnaB/C_C"/>
</dbReference>
<dbReference type="RefSeq" id="WP_148973940.1">
    <property type="nucleotide sequence ID" value="NZ_VTER01000003.1"/>
</dbReference>
<name>A0A5D4RIE6_9BACI</name>
<dbReference type="Pfam" id="PF07261">
    <property type="entry name" value="DnaB_2"/>
    <property type="match status" value="1"/>
</dbReference>
<dbReference type="PANTHER" id="PTHR37293:SF6">
    <property type="entry name" value="DNA REPLICATION PROTEIN DNAD"/>
    <property type="match status" value="1"/>
</dbReference>
<dbReference type="AlphaFoldDB" id="A0A5D4RIE6"/>
<evidence type="ECO:0000313" key="4">
    <source>
        <dbReference type="EMBL" id="TYS50111.1"/>
    </source>
</evidence>
<dbReference type="Proteomes" id="UP000322139">
    <property type="component" value="Unassembled WGS sequence"/>
</dbReference>
<sequence>MSKLLLDESPIVVLPTLAEKIGLNESMILQQLHYWLEKSSNVQDGFTWVYNSYEDWQEQFPFWSISTIRRTITKLETKGLFITGKFNKLKIDNTKWYRINYDLLEDMSRPPVQNEQTECSEWTDELLNMNRPLPENTTEITTDKKEEEEPASAHENPFRFFEQNGFGTIGGYIQEKISSWCSDLNDELVVKAMKIAVERGAKSWSYVEKILINWAEKKITSVKEADALILAHQEQSSKSRTGARKPFARVRQEQLPEWFDEPLVPSPMIAHGAVDDKATAEKRKALEERMKKYRTQEE</sequence>
<feature type="region of interest" description="Disordered" evidence="2">
    <location>
        <begin position="270"/>
        <end position="298"/>
    </location>
</feature>
<accession>A0A5D4RIE6</accession>
<proteinExistence type="inferred from homology"/>
<dbReference type="InterPro" id="IPR053162">
    <property type="entry name" value="DnaD"/>
</dbReference>
<organism evidence="4 5">
    <name type="scientific">Bacillus infantis</name>
    <dbReference type="NCBI Taxonomy" id="324767"/>
    <lineage>
        <taxon>Bacteria</taxon>
        <taxon>Bacillati</taxon>
        <taxon>Bacillota</taxon>
        <taxon>Bacilli</taxon>
        <taxon>Bacillales</taxon>
        <taxon>Bacillaceae</taxon>
        <taxon>Bacillus</taxon>
    </lineage>
</organism>
<evidence type="ECO:0000256" key="1">
    <source>
        <dbReference type="ARBA" id="ARBA00093462"/>
    </source>
</evidence>
<dbReference type="EMBL" id="VTER01000003">
    <property type="protein sequence ID" value="TYS50111.1"/>
    <property type="molecule type" value="Genomic_DNA"/>
</dbReference>
<dbReference type="SUPFAM" id="SSF158499">
    <property type="entry name" value="DnaD domain-like"/>
    <property type="match status" value="1"/>
</dbReference>
<comment type="caution">
    <text evidence="4">The sequence shown here is derived from an EMBL/GenBank/DDBJ whole genome shotgun (WGS) entry which is preliminary data.</text>
</comment>
<dbReference type="PANTHER" id="PTHR37293">
    <property type="entry name" value="PHAGE REPLICATION PROTEIN-RELATED"/>
    <property type="match status" value="1"/>
</dbReference>
<gene>
    <name evidence="4" type="ORF">FZD51_06040</name>
</gene>
<reference evidence="4 5" key="1">
    <citation type="submission" date="2019-08" db="EMBL/GenBank/DDBJ databases">
        <title>Bacillus genomes from the desert of Cuatro Cienegas, Coahuila.</title>
        <authorList>
            <person name="Olmedo-Alvarez G."/>
        </authorList>
    </citation>
    <scope>NUCLEOTIDE SEQUENCE [LARGE SCALE GENOMIC DNA]</scope>
    <source>
        <strain evidence="4 5">CH446_14T</strain>
    </source>
</reference>
<dbReference type="InterPro" id="IPR034829">
    <property type="entry name" value="DnaD-like_sf"/>
</dbReference>
<comment type="similarity">
    <text evidence="1">Belongs to the DnaB/DnaD family.</text>
</comment>
<protein>
    <submittedName>
        <fullName evidence="4">DnaD domain protein</fullName>
    </submittedName>
</protein>
<feature type="region of interest" description="Disordered" evidence="2">
    <location>
        <begin position="132"/>
        <end position="155"/>
    </location>
</feature>
<evidence type="ECO:0000259" key="3">
    <source>
        <dbReference type="Pfam" id="PF07261"/>
    </source>
</evidence>
<feature type="compositionally biased region" description="Basic and acidic residues" evidence="2">
    <location>
        <begin position="273"/>
        <end position="298"/>
    </location>
</feature>
<dbReference type="Gene3D" id="1.10.10.630">
    <property type="entry name" value="DnaD domain-like"/>
    <property type="match status" value="1"/>
</dbReference>
<feature type="domain" description="DnaB/C C-terminal" evidence="3">
    <location>
        <begin position="158"/>
        <end position="227"/>
    </location>
</feature>